<dbReference type="OrthoDB" id="2563847at2759"/>
<protein>
    <recommendedName>
        <fullName evidence="4">Mediator of RNA polymerase II transcription subunit 11</fullName>
    </recommendedName>
</protein>
<dbReference type="AlphaFoldDB" id="A0A7D8YZZ5"/>
<evidence type="ECO:0000313" key="2">
    <source>
        <dbReference type="EMBL" id="TXT04884.1"/>
    </source>
</evidence>
<comment type="caution">
    <text evidence="2">The sequence shown here is derived from an EMBL/GenBank/DDBJ whole genome shotgun (WGS) entry which is preliminary data.</text>
</comment>
<feature type="region of interest" description="Disordered" evidence="1">
    <location>
        <begin position="154"/>
        <end position="182"/>
    </location>
</feature>
<dbReference type="EMBL" id="QKWK01000013">
    <property type="protein sequence ID" value="TXT04884.1"/>
    <property type="molecule type" value="Genomic_DNA"/>
</dbReference>
<feature type="compositionally biased region" description="Basic and acidic residues" evidence="1">
    <location>
        <begin position="154"/>
        <end position="164"/>
    </location>
</feature>
<evidence type="ECO:0000313" key="3">
    <source>
        <dbReference type="Proteomes" id="UP000473826"/>
    </source>
</evidence>
<reference evidence="2 3" key="1">
    <citation type="journal article" date="2019" name="PLoS Genet.">
        <title>Convergent evolution of linked mating-type loci in basidiomycete fungi.</title>
        <authorList>
            <person name="Sun S."/>
            <person name="Coelho M.A."/>
            <person name="Heitman J."/>
            <person name="Nowrousian M."/>
        </authorList>
    </citation>
    <scope>NUCLEOTIDE SEQUENCE [LARGE SCALE GENOMIC DNA]</scope>
    <source>
        <strain evidence="2 3">CBS 4282</strain>
    </source>
</reference>
<keyword evidence="3" id="KW-1185">Reference proteome</keyword>
<accession>A0A7D8YZZ5</accession>
<organism evidence="2 3">
    <name type="scientific">Vanrija humicola</name>
    <name type="common">Yeast</name>
    <name type="synonym">Cryptococcus humicola</name>
    <dbReference type="NCBI Taxonomy" id="5417"/>
    <lineage>
        <taxon>Eukaryota</taxon>
        <taxon>Fungi</taxon>
        <taxon>Dikarya</taxon>
        <taxon>Basidiomycota</taxon>
        <taxon>Agaricomycotina</taxon>
        <taxon>Tremellomycetes</taxon>
        <taxon>Trichosporonales</taxon>
        <taxon>Trichosporonaceae</taxon>
        <taxon>Vanrija</taxon>
    </lineage>
</organism>
<evidence type="ECO:0000256" key="1">
    <source>
        <dbReference type="SAM" id="MobiDB-lite"/>
    </source>
</evidence>
<sequence>MAQDEPAWADPLIIDGELDTDTLLTALGNVEKEIPNLLLDVKPVIAHLASGGGSAAEDEAGGVAAREGVERYMRNLDNIQVILRQAVYFLRETRAAPSVLRPPALDGIPRPLAATLAQPAVPTSVGSGETTLGLYAARTEVAALRDMLAAAKALRREEEREKAGEGAGGDDGDGLVEIDAEP</sequence>
<gene>
    <name evidence="2" type="ORF">VHUM_03967</name>
</gene>
<feature type="compositionally biased region" description="Acidic residues" evidence="1">
    <location>
        <begin position="168"/>
        <end position="182"/>
    </location>
</feature>
<name>A0A7D8YZZ5_VANHU</name>
<evidence type="ECO:0008006" key="4">
    <source>
        <dbReference type="Google" id="ProtNLM"/>
    </source>
</evidence>
<proteinExistence type="predicted"/>
<dbReference type="Proteomes" id="UP000473826">
    <property type="component" value="Unassembled WGS sequence"/>
</dbReference>